<reference evidence="2 3" key="1">
    <citation type="submission" date="2019-12" db="EMBL/GenBank/DDBJ databases">
        <title>Chromosome-level assembly of the Caenorhabditis remanei genome.</title>
        <authorList>
            <person name="Teterina A.A."/>
            <person name="Willis J.H."/>
            <person name="Phillips P.C."/>
        </authorList>
    </citation>
    <scope>NUCLEOTIDE SEQUENCE [LARGE SCALE GENOMIC DNA]</scope>
    <source>
        <strain evidence="2 3">PX506</strain>
        <tissue evidence="2">Whole organism</tissue>
    </source>
</reference>
<dbReference type="EMBL" id="WUAV01000003">
    <property type="protein sequence ID" value="KAF1762409.1"/>
    <property type="molecule type" value="Genomic_DNA"/>
</dbReference>
<proteinExistence type="predicted"/>
<dbReference type="CTD" id="78775015"/>
<evidence type="ECO:0000313" key="3">
    <source>
        <dbReference type="Proteomes" id="UP000483820"/>
    </source>
</evidence>
<dbReference type="KEGG" id="crq:GCK72_010671"/>
<feature type="compositionally biased region" description="Basic and acidic residues" evidence="1">
    <location>
        <begin position="98"/>
        <end position="121"/>
    </location>
</feature>
<feature type="region of interest" description="Disordered" evidence="1">
    <location>
        <begin position="1"/>
        <end position="45"/>
    </location>
</feature>
<comment type="caution">
    <text evidence="2">The sequence shown here is derived from an EMBL/GenBank/DDBJ whole genome shotgun (WGS) entry which is preliminary data.</text>
</comment>
<evidence type="ECO:0000256" key="1">
    <source>
        <dbReference type="SAM" id="MobiDB-lite"/>
    </source>
</evidence>
<feature type="compositionally biased region" description="Polar residues" evidence="1">
    <location>
        <begin position="22"/>
        <end position="35"/>
    </location>
</feature>
<sequence length="136" mass="15023">MNEMFPTTFPYEESSPPESILGRTQSDNTCSSNPRTAVREPDSAASHCRRKLPHAAAAAAISVALNMLNCGGSSDVDSGESWSRLLKCIKSGQSGEVGLKEKREKYKNSRQVDSRREDEEARDFDLEVNKVEQLNS</sequence>
<feature type="region of interest" description="Disordered" evidence="1">
    <location>
        <begin position="96"/>
        <end position="121"/>
    </location>
</feature>
<evidence type="ECO:0000313" key="2">
    <source>
        <dbReference type="EMBL" id="KAF1762409.1"/>
    </source>
</evidence>
<protein>
    <submittedName>
        <fullName evidence="2">Uncharacterized protein</fullName>
    </submittedName>
</protein>
<dbReference type="RefSeq" id="XP_053587561.1">
    <property type="nucleotide sequence ID" value="XM_053727984.1"/>
</dbReference>
<accession>A0A6A5H5U2</accession>
<gene>
    <name evidence="2" type="ORF">GCK72_010671</name>
</gene>
<name>A0A6A5H5U2_CAERE</name>
<dbReference type="GeneID" id="78775015"/>
<organism evidence="2 3">
    <name type="scientific">Caenorhabditis remanei</name>
    <name type="common">Caenorhabditis vulgaris</name>
    <dbReference type="NCBI Taxonomy" id="31234"/>
    <lineage>
        <taxon>Eukaryota</taxon>
        <taxon>Metazoa</taxon>
        <taxon>Ecdysozoa</taxon>
        <taxon>Nematoda</taxon>
        <taxon>Chromadorea</taxon>
        <taxon>Rhabditida</taxon>
        <taxon>Rhabditina</taxon>
        <taxon>Rhabditomorpha</taxon>
        <taxon>Rhabditoidea</taxon>
        <taxon>Rhabditidae</taxon>
        <taxon>Peloderinae</taxon>
        <taxon>Caenorhabditis</taxon>
    </lineage>
</organism>
<dbReference type="Proteomes" id="UP000483820">
    <property type="component" value="Chromosome III"/>
</dbReference>
<dbReference type="AlphaFoldDB" id="A0A6A5H5U2"/>